<dbReference type="RefSeq" id="WP_153215519.1">
    <property type="nucleotide sequence ID" value="NZ_WIBF01000004.1"/>
</dbReference>
<name>A0A843YCA2_9RHOB</name>
<dbReference type="InterPro" id="IPR001645">
    <property type="entry name" value="Folylpolyglutamate_synth"/>
</dbReference>
<evidence type="ECO:0000256" key="21">
    <source>
        <dbReference type="ARBA" id="ARBA00049161"/>
    </source>
</evidence>
<evidence type="ECO:0000256" key="18">
    <source>
        <dbReference type="ARBA" id="ARBA00047493"/>
    </source>
</evidence>
<evidence type="ECO:0000256" key="17">
    <source>
        <dbReference type="ARBA" id="ARBA00032510"/>
    </source>
</evidence>
<reference evidence="25 26" key="1">
    <citation type="submission" date="2019-10" db="EMBL/GenBank/DDBJ databases">
        <title>Epibacterium sp. nov., isolated from seawater.</title>
        <authorList>
            <person name="Zhang X."/>
            <person name="Li N."/>
        </authorList>
    </citation>
    <scope>NUCLEOTIDE SEQUENCE [LARGE SCALE GENOMIC DNA]</scope>
    <source>
        <strain evidence="25 26">SM1979</strain>
    </source>
</reference>
<dbReference type="NCBIfam" id="TIGR01499">
    <property type="entry name" value="folC"/>
    <property type="match status" value="1"/>
</dbReference>
<evidence type="ECO:0000256" key="7">
    <source>
        <dbReference type="ARBA" id="ARBA00013025"/>
    </source>
</evidence>
<comment type="similarity">
    <text evidence="5 22">Belongs to the folylpolyglutamate synthase family.</text>
</comment>
<comment type="catalytic activity">
    <reaction evidence="19">
        <text>10-formyltetrahydrofolyl-(gamma-L-Glu)(n) + L-glutamate + ATP = 10-formyltetrahydrofolyl-(gamma-L-Glu)(n+1) + ADP + phosphate + H(+)</text>
        <dbReference type="Rhea" id="RHEA:51904"/>
        <dbReference type="Rhea" id="RHEA-COMP:13088"/>
        <dbReference type="Rhea" id="RHEA-COMP:14300"/>
        <dbReference type="ChEBI" id="CHEBI:15378"/>
        <dbReference type="ChEBI" id="CHEBI:29985"/>
        <dbReference type="ChEBI" id="CHEBI:30616"/>
        <dbReference type="ChEBI" id="CHEBI:43474"/>
        <dbReference type="ChEBI" id="CHEBI:134413"/>
        <dbReference type="ChEBI" id="CHEBI:456216"/>
        <dbReference type="EC" id="6.3.2.17"/>
    </reaction>
</comment>
<dbReference type="EC" id="6.3.2.17" evidence="7"/>
<dbReference type="PIRSF" id="PIRSF001563">
    <property type="entry name" value="Folylpolyglu_synth"/>
    <property type="match status" value="1"/>
</dbReference>
<evidence type="ECO:0000256" key="15">
    <source>
        <dbReference type="ARBA" id="ARBA00030048"/>
    </source>
</evidence>
<comment type="caution">
    <text evidence="25">The sequence shown here is derived from an EMBL/GenBank/DDBJ whole genome shotgun (WGS) entry which is preliminary data.</text>
</comment>
<keyword evidence="26" id="KW-1185">Reference proteome</keyword>
<dbReference type="PANTHER" id="PTHR11136">
    <property type="entry name" value="FOLYLPOLYGLUTAMATE SYNTHASE-RELATED"/>
    <property type="match status" value="1"/>
</dbReference>
<evidence type="ECO:0000256" key="2">
    <source>
        <dbReference type="ARBA" id="ARBA00002714"/>
    </source>
</evidence>
<keyword evidence="12 22" id="KW-0067">ATP-binding</keyword>
<dbReference type="InterPro" id="IPR036565">
    <property type="entry name" value="Mur-like_cat_sf"/>
</dbReference>
<dbReference type="GO" id="GO:0005737">
    <property type="term" value="C:cytoplasm"/>
    <property type="evidence" value="ECO:0007669"/>
    <property type="project" value="TreeGrafter"/>
</dbReference>
<feature type="domain" description="Mur ligase C-terminal" evidence="23">
    <location>
        <begin position="295"/>
        <end position="410"/>
    </location>
</feature>
<dbReference type="UniPathway" id="UPA00077">
    <property type="reaction ID" value="UER00157"/>
</dbReference>
<evidence type="ECO:0000259" key="24">
    <source>
        <dbReference type="Pfam" id="PF08245"/>
    </source>
</evidence>
<keyword evidence="13" id="KW-0460">Magnesium</keyword>
<gene>
    <name evidence="25" type="ORF">GFB49_08970</name>
</gene>
<dbReference type="Gene3D" id="3.90.190.20">
    <property type="entry name" value="Mur ligase, C-terminal domain"/>
    <property type="match status" value="1"/>
</dbReference>
<comment type="catalytic activity">
    <reaction evidence="20">
        <text>(6R)-5,10-methylenetetrahydrofolyl-(gamma-L-Glu)(n) + L-glutamate + ATP = (6R)-5,10-methylenetetrahydrofolyl-(gamma-L-Glu)(n+1) + ADP + phosphate + H(+)</text>
        <dbReference type="Rhea" id="RHEA:51912"/>
        <dbReference type="Rhea" id="RHEA-COMP:13257"/>
        <dbReference type="Rhea" id="RHEA-COMP:13258"/>
        <dbReference type="ChEBI" id="CHEBI:15378"/>
        <dbReference type="ChEBI" id="CHEBI:29985"/>
        <dbReference type="ChEBI" id="CHEBI:30616"/>
        <dbReference type="ChEBI" id="CHEBI:43474"/>
        <dbReference type="ChEBI" id="CHEBI:136572"/>
        <dbReference type="ChEBI" id="CHEBI:456216"/>
        <dbReference type="EC" id="6.3.2.17"/>
    </reaction>
</comment>
<dbReference type="GO" id="GO:0004326">
    <property type="term" value="F:tetrahydrofolylpolyglutamate synthase activity"/>
    <property type="evidence" value="ECO:0007669"/>
    <property type="project" value="UniProtKB-EC"/>
</dbReference>
<dbReference type="AlphaFoldDB" id="A0A843YCA2"/>
<evidence type="ECO:0000256" key="19">
    <source>
        <dbReference type="ARBA" id="ARBA00047808"/>
    </source>
</evidence>
<dbReference type="GO" id="GO:0046872">
    <property type="term" value="F:metal ion binding"/>
    <property type="evidence" value="ECO:0007669"/>
    <property type="project" value="UniProtKB-KW"/>
</dbReference>
<comment type="pathway">
    <text evidence="4">Cofactor biosynthesis; tetrahydrofolylpolyglutamate biosynthesis.</text>
</comment>
<evidence type="ECO:0000313" key="26">
    <source>
        <dbReference type="Proteomes" id="UP000444174"/>
    </source>
</evidence>
<dbReference type="InterPro" id="IPR004101">
    <property type="entry name" value="Mur_ligase_C"/>
</dbReference>
<evidence type="ECO:0000256" key="1">
    <source>
        <dbReference type="ARBA" id="ARBA00001946"/>
    </source>
</evidence>
<dbReference type="PROSITE" id="PS01012">
    <property type="entry name" value="FOLYLPOLYGLU_SYNT_2"/>
    <property type="match status" value="1"/>
</dbReference>
<keyword evidence="9 22" id="KW-0436">Ligase</keyword>
<evidence type="ECO:0000256" key="8">
    <source>
        <dbReference type="ARBA" id="ARBA00019357"/>
    </source>
</evidence>
<keyword evidence="10" id="KW-0479">Metal-binding</keyword>
<evidence type="ECO:0000256" key="12">
    <source>
        <dbReference type="ARBA" id="ARBA00022840"/>
    </source>
</evidence>
<evidence type="ECO:0000256" key="11">
    <source>
        <dbReference type="ARBA" id="ARBA00022741"/>
    </source>
</evidence>
<comment type="catalytic activity">
    <reaction evidence="21">
        <text>7,8-dihydropteroate + L-glutamate + ATP = 7,8-dihydrofolate + ADP + phosphate + H(+)</text>
        <dbReference type="Rhea" id="RHEA:23584"/>
        <dbReference type="ChEBI" id="CHEBI:15378"/>
        <dbReference type="ChEBI" id="CHEBI:17839"/>
        <dbReference type="ChEBI" id="CHEBI:29985"/>
        <dbReference type="ChEBI" id="CHEBI:30616"/>
        <dbReference type="ChEBI" id="CHEBI:43474"/>
        <dbReference type="ChEBI" id="CHEBI:57451"/>
        <dbReference type="ChEBI" id="CHEBI:456216"/>
        <dbReference type="EC" id="6.3.2.12"/>
    </reaction>
</comment>
<dbReference type="GO" id="GO:0005524">
    <property type="term" value="F:ATP binding"/>
    <property type="evidence" value="ECO:0007669"/>
    <property type="project" value="UniProtKB-KW"/>
</dbReference>
<dbReference type="Pfam" id="PF08245">
    <property type="entry name" value="Mur_ligase_M"/>
    <property type="match status" value="1"/>
</dbReference>
<evidence type="ECO:0000259" key="23">
    <source>
        <dbReference type="Pfam" id="PF02875"/>
    </source>
</evidence>
<dbReference type="GO" id="GO:0008841">
    <property type="term" value="F:dihydrofolate synthase activity"/>
    <property type="evidence" value="ECO:0007669"/>
    <property type="project" value="UniProtKB-EC"/>
</dbReference>
<evidence type="ECO:0000256" key="20">
    <source>
        <dbReference type="ARBA" id="ARBA00049035"/>
    </source>
</evidence>
<organism evidence="25 26">
    <name type="scientific">Tritonibacter litoralis</name>
    <dbReference type="NCBI Taxonomy" id="2662264"/>
    <lineage>
        <taxon>Bacteria</taxon>
        <taxon>Pseudomonadati</taxon>
        <taxon>Pseudomonadota</taxon>
        <taxon>Alphaproteobacteria</taxon>
        <taxon>Rhodobacterales</taxon>
        <taxon>Paracoccaceae</taxon>
        <taxon>Tritonibacter</taxon>
    </lineage>
</organism>
<dbReference type="SUPFAM" id="SSF53244">
    <property type="entry name" value="MurD-like peptide ligases, peptide-binding domain"/>
    <property type="match status" value="1"/>
</dbReference>
<evidence type="ECO:0000256" key="6">
    <source>
        <dbReference type="ARBA" id="ARBA00013023"/>
    </source>
</evidence>
<comment type="function">
    <text evidence="2">Functions in two distinct reactions of the de novo folate biosynthetic pathway. Catalyzes the addition of a glutamate residue to dihydropteroate (7,8-dihydropteroate or H2Pte) to form dihydrofolate (7,8-dihydrofolate monoglutamate or H2Pte-Glu). Also catalyzes successive additions of L-glutamate to tetrahydrofolate or 10-formyltetrahydrofolate or 5,10-methylenetetrahydrofolate, leading to folylpolyglutamate derivatives.</text>
</comment>
<evidence type="ECO:0000256" key="3">
    <source>
        <dbReference type="ARBA" id="ARBA00004799"/>
    </source>
</evidence>
<sequence>MTKTSDDILAQMMALHPKIIDLTLDRVWRLLAALDNPQESLPPVIHIAGTNGKGSTQAMLRAGLEGWGKSVHAYTSPHLARFHERIRLAGTLISEPHLIEILEECYAKNAGENITYFEITTVAGLLAFARHDADFTLLEVGLGGRLDATNVVTPEVSVITPVSIDHEQFLGNTLAKIAAEKAGIIKRGVPVVVGPQPDEALEVIESVAARLGAPVIAYGQHWHVWEEHERLIFQDERGLLDLPMPALMGKHQIQNAGAALAVLRYLGATETACEAAMRDAVWPARMQRLKTGPLVAAAGRAEVWLDGGHNPAAGEALAAVLAGLPKRPTYLICGMLNTKDVAGYMRPLADQAKQLIGVPIPDEVNTLPAEETVAAATSVGLPAVSALSVEAALAKVCTAEPNARILICGSLYLAGHVLRTNG</sequence>
<dbReference type="SUPFAM" id="SSF53623">
    <property type="entry name" value="MurD-like peptide ligases, catalytic domain"/>
    <property type="match status" value="1"/>
</dbReference>
<dbReference type="EMBL" id="WIBF01000004">
    <property type="protein sequence ID" value="MQQ08581.1"/>
    <property type="molecule type" value="Genomic_DNA"/>
</dbReference>
<evidence type="ECO:0000256" key="9">
    <source>
        <dbReference type="ARBA" id="ARBA00022598"/>
    </source>
</evidence>
<dbReference type="GO" id="GO:0046656">
    <property type="term" value="P:folic acid biosynthetic process"/>
    <property type="evidence" value="ECO:0007669"/>
    <property type="project" value="UniProtKB-KW"/>
</dbReference>
<evidence type="ECO:0000256" key="13">
    <source>
        <dbReference type="ARBA" id="ARBA00022842"/>
    </source>
</evidence>
<dbReference type="FunFam" id="3.40.1190.10:FF:000011">
    <property type="entry name" value="Folylpolyglutamate synthase/dihydrofolate synthase"/>
    <property type="match status" value="1"/>
</dbReference>
<evidence type="ECO:0000256" key="14">
    <source>
        <dbReference type="ARBA" id="ARBA00022909"/>
    </source>
</evidence>
<dbReference type="EC" id="6.3.2.12" evidence="6"/>
<comment type="pathway">
    <text evidence="3">Cofactor biosynthesis; tetrahydrofolate biosynthesis; 7,8-dihydrofolate from 2-amino-4-hydroxy-6-hydroxymethyl-7,8-dihydropteridine diphosphate and 4-aminobenzoate: step 2/2.</text>
</comment>
<evidence type="ECO:0000256" key="5">
    <source>
        <dbReference type="ARBA" id="ARBA00008276"/>
    </source>
</evidence>
<evidence type="ECO:0000256" key="16">
    <source>
        <dbReference type="ARBA" id="ARBA00030592"/>
    </source>
</evidence>
<evidence type="ECO:0000256" key="10">
    <source>
        <dbReference type="ARBA" id="ARBA00022723"/>
    </source>
</evidence>
<comment type="catalytic activity">
    <reaction evidence="18">
        <text>(6S)-5,6,7,8-tetrahydrofolyl-(gamma-L-Glu)(n) + L-glutamate + ATP = (6S)-5,6,7,8-tetrahydrofolyl-(gamma-L-Glu)(n+1) + ADP + phosphate + H(+)</text>
        <dbReference type="Rhea" id="RHEA:10580"/>
        <dbReference type="Rhea" id="RHEA-COMP:14738"/>
        <dbReference type="Rhea" id="RHEA-COMP:14740"/>
        <dbReference type="ChEBI" id="CHEBI:15378"/>
        <dbReference type="ChEBI" id="CHEBI:29985"/>
        <dbReference type="ChEBI" id="CHEBI:30616"/>
        <dbReference type="ChEBI" id="CHEBI:43474"/>
        <dbReference type="ChEBI" id="CHEBI:141005"/>
        <dbReference type="ChEBI" id="CHEBI:456216"/>
        <dbReference type="EC" id="6.3.2.17"/>
    </reaction>
</comment>
<comment type="cofactor">
    <cofactor evidence="1">
        <name>Mg(2+)</name>
        <dbReference type="ChEBI" id="CHEBI:18420"/>
    </cofactor>
</comment>
<dbReference type="InterPro" id="IPR013221">
    <property type="entry name" value="Mur_ligase_cen"/>
</dbReference>
<dbReference type="Proteomes" id="UP000444174">
    <property type="component" value="Unassembled WGS sequence"/>
</dbReference>
<evidence type="ECO:0000256" key="22">
    <source>
        <dbReference type="PIRNR" id="PIRNR001563"/>
    </source>
</evidence>
<evidence type="ECO:0000256" key="4">
    <source>
        <dbReference type="ARBA" id="ARBA00005150"/>
    </source>
</evidence>
<keyword evidence="11 22" id="KW-0547">Nucleotide-binding</keyword>
<accession>A0A843YCA2</accession>
<dbReference type="GO" id="GO:0046654">
    <property type="term" value="P:tetrahydrofolate biosynthetic process"/>
    <property type="evidence" value="ECO:0007669"/>
    <property type="project" value="UniProtKB-UniPathway"/>
</dbReference>
<dbReference type="Gene3D" id="3.40.1190.10">
    <property type="entry name" value="Mur-like, catalytic domain"/>
    <property type="match status" value="1"/>
</dbReference>
<proteinExistence type="inferred from homology"/>
<protein>
    <recommendedName>
        <fullName evidence="8">Dihydrofolate synthase/folylpolyglutamate synthase</fullName>
        <ecNumber evidence="6">6.3.2.12</ecNumber>
        <ecNumber evidence="7">6.3.2.17</ecNumber>
    </recommendedName>
    <alternativeName>
        <fullName evidence="17">Folylpoly-gamma-glutamate synthetase-dihydrofolate synthetase</fullName>
    </alternativeName>
    <alternativeName>
        <fullName evidence="15">Folylpolyglutamate synthetase</fullName>
    </alternativeName>
    <alternativeName>
        <fullName evidence="16">Tetrahydrofolylpolyglutamate synthase</fullName>
    </alternativeName>
</protein>
<dbReference type="PANTHER" id="PTHR11136:SF0">
    <property type="entry name" value="DIHYDROFOLATE SYNTHETASE-RELATED"/>
    <property type="match status" value="1"/>
</dbReference>
<feature type="domain" description="Mur ligase central" evidence="24">
    <location>
        <begin position="47"/>
        <end position="262"/>
    </location>
</feature>
<dbReference type="InterPro" id="IPR018109">
    <property type="entry name" value="Folylpolyglutamate_synth_CS"/>
</dbReference>
<dbReference type="InterPro" id="IPR036615">
    <property type="entry name" value="Mur_ligase_C_dom_sf"/>
</dbReference>
<dbReference type="Pfam" id="PF02875">
    <property type="entry name" value="Mur_ligase_C"/>
    <property type="match status" value="1"/>
</dbReference>
<keyword evidence="14" id="KW-0289">Folate biosynthesis</keyword>
<evidence type="ECO:0000313" key="25">
    <source>
        <dbReference type="EMBL" id="MQQ08581.1"/>
    </source>
</evidence>